<gene>
    <name evidence="3" type="ORF">P7D17_07315</name>
</gene>
<feature type="coiled-coil region" evidence="1">
    <location>
        <begin position="34"/>
        <end position="68"/>
    </location>
</feature>
<dbReference type="AlphaFoldDB" id="A0AAJ2MKB9"/>
<evidence type="ECO:0000256" key="2">
    <source>
        <dbReference type="SAM" id="Phobius"/>
    </source>
</evidence>
<keyword evidence="2" id="KW-1133">Transmembrane helix</keyword>
<keyword evidence="2" id="KW-0472">Membrane</keyword>
<keyword evidence="1" id="KW-0175">Coiled coil</keyword>
<dbReference type="RefSeq" id="WP_240265574.1">
    <property type="nucleotide sequence ID" value="NZ_JAKTCH010000002.1"/>
</dbReference>
<reference evidence="3" key="1">
    <citation type="submission" date="2023-03" db="EMBL/GenBank/DDBJ databases">
        <authorList>
            <person name="Shen W."/>
            <person name="Cai J."/>
        </authorList>
    </citation>
    <scope>NUCLEOTIDE SEQUENCE</scope>
    <source>
        <strain evidence="3">P86-2</strain>
    </source>
</reference>
<dbReference type="Proteomes" id="UP001262817">
    <property type="component" value="Unassembled WGS sequence"/>
</dbReference>
<dbReference type="EMBL" id="JARPXR010000007">
    <property type="protein sequence ID" value="MDT2583922.1"/>
    <property type="molecule type" value="Genomic_DNA"/>
</dbReference>
<keyword evidence="2" id="KW-0812">Transmembrane</keyword>
<name>A0AAJ2MKB9_9LACT</name>
<protein>
    <submittedName>
        <fullName evidence="3">DUF2933 domain-containing protein</fullName>
    </submittedName>
</protein>
<evidence type="ECO:0000313" key="4">
    <source>
        <dbReference type="Proteomes" id="UP001262817"/>
    </source>
</evidence>
<organism evidence="3 4">
    <name type="scientific">Lactococcus petauri</name>
    <dbReference type="NCBI Taxonomy" id="1940789"/>
    <lineage>
        <taxon>Bacteria</taxon>
        <taxon>Bacillati</taxon>
        <taxon>Bacillota</taxon>
        <taxon>Bacilli</taxon>
        <taxon>Lactobacillales</taxon>
        <taxon>Streptococcaceae</taxon>
        <taxon>Lactococcus</taxon>
    </lineage>
</organism>
<accession>A0AAJ2MKB9</accession>
<sequence length="76" mass="8780">MTQILSTIAPYAFILVCPLMMIFMMKGMHGKSHQEHTQDDIDQLKVKNAQLTKEIDNLKRNYQSNLVKVKNTDTEV</sequence>
<dbReference type="InterPro" id="IPR021682">
    <property type="entry name" value="DUF2933"/>
</dbReference>
<evidence type="ECO:0000256" key="1">
    <source>
        <dbReference type="SAM" id="Coils"/>
    </source>
</evidence>
<comment type="caution">
    <text evidence="3">The sequence shown here is derived from an EMBL/GenBank/DDBJ whole genome shotgun (WGS) entry which is preliminary data.</text>
</comment>
<dbReference type="Pfam" id="PF11666">
    <property type="entry name" value="DUF2933"/>
    <property type="match status" value="1"/>
</dbReference>
<proteinExistence type="predicted"/>
<feature type="transmembrane region" description="Helical" evidence="2">
    <location>
        <begin position="6"/>
        <end position="25"/>
    </location>
</feature>
<evidence type="ECO:0000313" key="3">
    <source>
        <dbReference type="EMBL" id="MDT2583922.1"/>
    </source>
</evidence>